<reference evidence="5" key="1">
    <citation type="submission" date="2024-04" db="EMBL/GenBank/DDBJ databases">
        <title>Salinicola lusitanus LLJ914,a marine bacterium isolated from the Okinawa Trough.</title>
        <authorList>
            <person name="Li J."/>
        </authorList>
    </citation>
    <scope>NUCLEOTIDE SEQUENCE [LARGE SCALE GENOMIC DNA]</scope>
</reference>
<organism evidence="4 5">
    <name type="scientific">Mugilogobius chulae</name>
    <name type="common">yellowstripe goby</name>
    <dbReference type="NCBI Taxonomy" id="88201"/>
    <lineage>
        <taxon>Eukaryota</taxon>
        <taxon>Metazoa</taxon>
        <taxon>Chordata</taxon>
        <taxon>Craniata</taxon>
        <taxon>Vertebrata</taxon>
        <taxon>Euteleostomi</taxon>
        <taxon>Actinopterygii</taxon>
        <taxon>Neopterygii</taxon>
        <taxon>Teleostei</taxon>
        <taxon>Neoteleostei</taxon>
        <taxon>Acanthomorphata</taxon>
        <taxon>Gobiaria</taxon>
        <taxon>Gobiiformes</taxon>
        <taxon>Gobioidei</taxon>
        <taxon>Gobiidae</taxon>
        <taxon>Gobionellinae</taxon>
        <taxon>Mugilogobius</taxon>
    </lineage>
</organism>
<feature type="domain" description="C-type lectin" evidence="3">
    <location>
        <begin position="17"/>
        <end position="107"/>
    </location>
</feature>
<evidence type="ECO:0000259" key="3">
    <source>
        <dbReference type="PROSITE" id="PS50041"/>
    </source>
</evidence>
<dbReference type="AlphaFoldDB" id="A0AAW0MV37"/>
<evidence type="ECO:0000256" key="2">
    <source>
        <dbReference type="SAM" id="MobiDB-lite"/>
    </source>
</evidence>
<dbReference type="InterPro" id="IPR018378">
    <property type="entry name" value="C-type_lectin_CS"/>
</dbReference>
<comment type="caution">
    <text evidence="4">The sequence shown here is derived from an EMBL/GenBank/DDBJ whole genome shotgun (WGS) entry which is preliminary data.</text>
</comment>
<keyword evidence="1" id="KW-1015">Disulfide bond</keyword>
<feature type="domain" description="C-type lectin" evidence="3">
    <location>
        <begin position="115"/>
        <end position="223"/>
    </location>
</feature>
<dbReference type="InterPro" id="IPR016186">
    <property type="entry name" value="C-type_lectin-like/link_sf"/>
</dbReference>
<dbReference type="EMBL" id="JBBPFD010000020">
    <property type="protein sequence ID" value="KAK7883901.1"/>
    <property type="molecule type" value="Genomic_DNA"/>
</dbReference>
<evidence type="ECO:0000256" key="1">
    <source>
        <dbReference type="ARBA" id="ARBA00023157"/>
    </source>
</evidence>
<keyword evidence="5" id="KW-1185">Reference proteome</keyword>
<dbReference type="Proteomes" id="UP001460270">
    <property type="component" value="Unassembled WGS sequence"/>
</dbReference>
<dbReference type="SUPFAM" id="SSF56436">
    <property type="entry name" value="C-type lectin-like"/>
    <property type="match status" value="4"/>
</dbReference>
<dbReference type="InterPro" id="IPR016187">
    <property type="entry name" value="CTDL_fold"/>
</dbReference>
<sequence length="444" mass="50356">MLPHRYLQILLHKHCLNWNDAQQYCRQHYTDLITLRSLEDVDLVERPTDYGGLAWIGLFDDTASWKGIMGNDSNSWRWSVTGTTNPGGYQKWAVDQPNYFEGRELCIATKGSVVNGQKMFSLVDIPMSWEEAQSTCREHFTDLAMIEDERENAAVADLAPTFFKWIGLYREPWRWSDGRKSNFTNWASPGPNNVDLIQHCVREQASYQWNDMDCSLEHPFICEQGASSVSCFHTVIYKYHLINTALSWSDAQQYCRQHYTDLVTFWSLEQVHQVERPSGYGGLAWIGLFDDPASWQGIMGNDSNSWRWSATGNTSPGGYQKWAAGQPDYKAGNHLCVSMLRGLWYDSICTALCRVICFTGFAAPGQKNYSLVNIRMTWRNAQNYCRQHYTDLAMIEDEMRTLLCPPSIRALMSGPACTESPGGGPTGVRATSQTGPPLHLTALS</sequence>
<gene>
    <name evidence="4" type="ORF">WMY93_027024</name>
</gene>
<dbReference type="PROSITE" id="PS00615">
    <property type="entry name" value="C_TYPE_LECTIN_1"/>
    <property type="match status" value="1"/>
</dbReference>
<proteinExistence type="predicted"/>
<evidence type="ECO:0000313" key="4">
    <source>
        <dbReference type="EMBL" id="KAK7883901.1"/>
    </source>
</evidence>
<protein>
    <recommendedName>
        <fullName evidence="3">C-type lectin domain-containing protein</fullName>
    </recommendedName>
</protein>
<evidence type="ECO:0000313" key="5">
    <source>
        <dbReference type="Proteomes" id="UP001460270"/>
    </source>
</evidence>
<feature type="region of interest" description="Disordered" evidence="2">
    <location>
        <begin position="415"/>
        <end position="436"/>
    </location>
</feature>
<dbReference type="CDD" id="cd00037">
    <property type="entry name" value="CLECT"/>
    <property type="match status" value="1"/>
</dbReference>
<dbReference type="PROSITE" id="PS50041">
    <property type="entry name" value="C_TYPE_LECTIN_2"/>
    <property type="match status" value="3"/>
</dbReference>
<dbReference type="SMART" id="SM00034">
    <property type="entry name" value="CLECT"/>
    <property type="match status" value="3"/>
</dbReference>
<dbReference type="PANTHER" id="PTHR45784">
    <property type="entry name" value="C-TYPE LECTIN DOMAIN FAMILY 20 MEMBER A-RELATED"/>
    <property type="match status" value="1"/>
</dbReference>
<dbReference type="Pfam" id="PF00059">
    <property type="entry name" value="Lectin_C"/>
    <property type="match status" value="3"/>
</dbReference>
<accession>A0AAW0MV37</accession>
<dbReference type="PANTHER" id="PTHR45784:SF3">
    <property type="entry name" value="C-TYPE LECTIN DOMAIN FAMILY 4 MEMBER K-LIKE-RELATED"/>
    <property type="match status" value="1"/>
</dbReference>
<name>A0AAW0MV37_9GOBI</name>
<dbReference type="Gene3D" id="3.10.100.10">
    <property type="entry name" value="Mannose-Binding Protein A, subunit A"/>
    <property type="match status" value="4"/>
</dbReference>
<dbReference type="InterPro" id="IPR001304">
    <property type="entry name" value="C-type_lectin-like"/>
</dbReference>
<feature type="domain" description="C-type lectin" evidence="3">
    <location>
        <begin position="239"/>
        <end position="358"/>
    </location>
</feature>